<gene>
    <name evidence="1" type="ORF">FQ775_06455</name>
</gene>
<evidence type="ECO:0000313" key="2">
    <source>
        <dbReference type="Proteomes" id="UP000321389"/>
    </source>
</evidence>
<proteinExistence type="predicted"/>
<dbReference type="Pfam" id="PF01019">
    <property type="entry name" value="G_glu_transpept"/>
    <property type="match status" value="1"/>
</dbReference>
<dbReference type="PANTHER" id="PTHR43881">
    <property type="entry name" value="GAMMA-GLUTAMYLTRANSPEPTIDASE (AFU_ORTHOLOGUE AFUA_4G13580)"/>
    <property type="match status" value="1"/>
</dbReference>
<name>A0A5B8L5N3_9HYPH</name>
<evidence type="ECO:0000313" key="1">
    <source>
        <dbReference type="EMBL" id="QDZ03224.2"/>
    </source>
</evidence>
<dbReference type="InterPro" id="IPR043137">
    <property type="entry name" value="GGT_ssub_C"/>
</dbReference>
<dbReference type="InterPro" id="IPR043138">
    <property type="entry name" value="GGT_lsub"/>
</dbReference>
<dbReference type="KEGG" id="niy:FQ775_06455"/>
<sequence length="528" mass="55311">MRDFDRTGRSPVIAENGMAATSHPLATMTALSILRDGGNAVDAAIAAAATLAVVEPHMTGIGGDCFAIIAEPDGSVHGLNGSGRAPKAASAARYREMGHRQMPQSGALSVTVPGAIKAWETLAARFGTRGLGVLLSDAIGYAEEGYAVHPRVARDWQGLVEGLAADAGGSRHYLAGGRSPKVFSRHRVPALGRTLRAIAGKGASAFYEGAIAAEMAAVVRAGGGFLDEEDLAAVTADWVEPIGTRYRDYDVLEIPPNGQGITALILLNLFAATGAGRLAADSAERYHRMIECARAAYNVRDHLVADPAAMAVSPETLLSPQVTASLARNIDPGGRNPHLELPPLPDSDTVYLTVVDRDRRAVSFINSLYAGFGARLVTPESGIALQNRGACFTLEEGHPNELGPGKRPMHTIIPAMVMKDGRAACSFGVMGGAYQPMGHAHVLSNMLDHQMDPQQALDHARIFWGDSEVLGAESGIPGAVRGRLAELGHRVADAPNPHGGGQIVAIDHESGFLIGGSDPRKDGLALGW</sequence>
<dbReference type="SUPFAM" id="SSF56235">
    <property type="entry name" value="N-terminal nucleophile aminohydrolases (Ntn hydrolases)"/>
    <property type="match status" value="1"/>
</dbReference>
<dbReference type="Gene3D" id="3.60.20.40">
    <property type="match status" value="1"/>
</dbReference>
<dbReference type="InterPro" id="IPR052896">
    <property type="entry name" value="GGT-like_enzyme"/>
</dbReference>
<dbReference type="PANTHER" id="PTHR43881:SF1">
    <property type="entry name" value="GAMMA-GLUTAMYLTRANSPEPTIDASE (AFU_ORTHOLOGUE AFUA_4G13580)"/>
    <property type="match status" value="1"/>
</dbReference>
<dbReference type="AlphaFoldDB" id="A0A5B8L5N3"/>
<dbReference type="GO" id="GO:0016740">
    <property type="term" value="F:transferase activity"/>
    <property type="evidence" value="ECO:0007669"/>
    <property type="project" value="UniProtKB-KW"/>
</dbReference>
<dbReference type="InterPro" id="IPR029055">
    <property type="entry name" value="Ntn_hydrolases_N"/>
</dbReference>
<dbReference type="Proteomes" id="UP000321389">
    <property type="component" value="Chromosome"/>
</dbReference>
<keyword evidence="2" id="KW-1185">Reference proteome</keyword>
<protein>
    <submittedName>
        <fullName evidence="1">Gamma-glutamyltransferase family protein</fullName>
    </submittedName>
</protein>
<dbReference type="Gene3D" id="1.10.246.130">
    <property type="match status" value="1"/>
</dbReference>
<organism evidence="1 2">
    <name type="scientific">Nitratireductor mangrovi</name>
    <dbReference type="NCBI Taxonomy" id="2599600"/>
    <lineage>
        <taxon>Bacteria</taxon>
        <taxon>Pseudomonadati</taxon>
        <taxon>Pseudomonadota</taxon>
        <taxon>Alphaproteobacteria</taxon>
        <taxon>Hyphomicrobiales</taxon>
        <taxon>Phyllobacteriaceae</taxon>
        <taxon>Nitratireductor</taxon>
    </lineage>
</organism>
<reference evidence="1" key="1">
    <citation type="submission" date="2020-04" db="EMBL/GenBank/DDBJ databases">
        <title>Nitratireductor sp. nov. isolated from mangrove soil.</title>
        <authorList>
            <person name="Ye Y."/>
        </authorList>
    </citation>
    <scope>NUCLEOTIDE SEQUENCE</scope>
    <source>
        <strain evidence="1">SY7</strain>
    </source>
</reference>
<accession>A0A5B8L5N3</accession>
<dbReference type="PRINTS" id="PR01210">
    <property type="entry name" value="GGTRANSPTASE"/>
</dbReference>
<dbReference type="EMBL" id="CP042301">
    <property type="protein sequence ID" value="QDZ03224.2"/>
    <property type="molecule type" value="Genomic_DNA"/>
</dbReference>